<dbReference type="EMBL" id="KV878583">
    <property type="protein sequence ID" value="OJJ62487.1"/>
    <property type="molecule type" value="Genomic_DNA"/>
</dbReference>
<dbReference type="InterPro" id="IPR046623">
    <property type="entry name" value="DUF6536"/>
</dbReference>
<keyword evidence="1" id="KW-0472">Membrane</keyword>
<proteinExistence type="predicted"/>
<evidence type="ECO:0000313" key="4">
    <source>
        <dbReference type="Proteomes" id="UP000184356"/>
    </source>
</evidence>
<evidence type="ECO:0000313" key="3">
    <source>
        <dbReference type="EMBL" id="OJJ62487.1"/>
    </source>
</evidence>
<dbReference type="AlphaFoldDB" id="A0A1L9TSR9"/>
<feature type="transmembrane region" description="Helical" evidence="1">
    <location>
        <begin position="580"/>
        <end position="604"/>
    </location>
</feature>
<feature type="transmembrane region" description="Helical" evidence="1">
    <location>
        <begin position="470"/>
        <end position="490"/>
    </location>
</feature>
<accession>A0A1L9TSR9</accession>
<dbReference type="PANTHER" id="PTHR35395:SF1">
    <property type="entry name" value="DUF6536 DOMAIN-CONTAINING PROTEIN"/>
    <property type="match status" value="1"/>
</dbReference>
<keyword evidence="1" id="KW-0812">Transmembrane</keyword>
<evidence type="ECO:0000256" key="1">
    <source>
        <dbReference type="SAM" id="Phobius"/>
    </source>
</evidence>
<feature type="transmembrane region" description="Helical" evidence="1">
    <location>
        <begin position="157"/>
        <end position="174"/>
    </location>
</feature>
<dbReference type="RefSeq" id="XP_040706293.1">
    <property type="nucleotide sequence ID" value="XM_040841285.1"/>
</dbReference>
<keyword evidence="4" id="KW-1185">Reference proteome</keyword>
<dbReference type="Proteomes" id="UP000184356">
    <property type="component" value="Unassembled WGS sequence"/>
</dbReference>
<protein>
    <recommendedName>
        <fullName evidence="2">DUF6536 domain-containing protein</fullName>
    </recommendedName>
</protein>
<dbReference type="OrthoDB" id="5429634at2759"/>
<feature type="transmembrane region" description="Helical" evidence="1">
    <location>
        <begin position="48"/>
        <end position="73"/>
    </location>
</feature>
<dbReference type="VEuPathDB" id="FungiDB:ASPSYDRAFT_142921"/>
<keyword evidence="1" id="KW-1133">Transmembrane helix</keyword>
<dbReference type="Pfam" id="PF20163">
    <property type="entry name" value="DUF6536"/>
    <property type="match status" value="1"/>
</dbReference>
<name>A0A1L9TSR9_9EURO</name>
<evidence type="ECO:0000259" key="2">
    <source>
        <dbReference type="Pfam" id="PF20163"/>
    </source>
</evidence>
<organism evidence="3 4">
    <name type="scientific">Aspergillus sydowii CBS 593.65</name>
    <dbReference type="NCBI Taxonomy" id="1036612"/>
    <lineage>
        <taxon>Eukaryota</taxon>
        <taxon>Fungi</taxon>
        <taxon>Dikarya</taxon>
        <taxon>Ascomycota</taxon>
        <taxon>Pezizomycotina</taxon>
        <taxon>Eurotiomycetes</taxon>
        <taxon>Eurotiomycetidae</taxon>
        <taxon>Eurotiales</taxon>
        <taxon>Aspergillaceae</taxon>
        <taxon>Aspergillus</taxon>
        <taxon>Aspergillus subgen. Nidulantes</taxon>
    </lineage>
</organism>
<feature type="transmembrane region" description="Helical" evidence="1">
    <location>
        <begin position="536"/>
        <end position="560"/>
    </location>
</feature>
<reference evidence="4" key="1">
    <citation type="journal article" date="2017" name="Genome Biol.">
        <title>Comparative genomics reveals high biological diversity and specific adaptations in the industrially and medically important fungal genus Aspergillus.</title>
        <authorList>
            <person name="de Vries R.P."/>
            <person name="Riley R."/>
            <person name="Wiebenga A."/>
            <person name="Aguilar-Osorio G."/>
            <person name="Amillis S."/>
            <person name="Uchima C.A."/>
            <person name="Anderluh G."/>
            <person name="Asadollahi M."/>
            <person name="Askin M."/>
            <person name="Barry K."/>
            <person name="Battaglia E."/>
            <person name="Bayram O."/>
            <person name="Benocci T."/>
            <person name="Braus-Stromeyer S.A."/>
            <person name="Caldana C."/>
            <person name="Canovas D."/>
            <person name="Cerqueira G.C."/>
            <person name="Chen F."/>
            <person name="Chen W."/>
            <person name="Choi C."/>
            <person name="Clum A."/>
            <person name="Dos Santos R.A."/>
            <person name="Damasio A.R."/>
            <person name="Diallinas G."/>
            <person name="Emri T."/>
            <person name="Fekete E."/>
            <person name="Flipphi M."/>
            <person name="Freyberg S."/>
            <person name="Gallo A."/>
            <person name="Gournas C."/>
            <person name="Habgood R."/>
            <person name="Hainaut M."/>
            <person name="Harispe M.L."/>
            <person name="Henrissat B."/>
            <person name="Hilden K.S."/>
            <person name="Hope R."/>
            <person name="Hossain A."/>
            <person name="Karabika E."/>
            <person name="Karaffa L."/>
            <person name="Karanyi Z."/>
            <person name="Krasevec N."/>
            <person name="Kuo A."/>
            <person name="Kusch H."/>
            <person name="LaButti K."/>
            <person name="Lagendijk E.L."/>
            <person name="Lapidus A."/>
            <person name="Levasseur A."/>
            <person name="Lindquist E."/>
            <person name="Lipzen A."/>
            <person name="Logrieco A.F."/>
            <person name="MacCabe A."/>
            <person name="Maekelae M.R."/>
            <person name="Malavazi I."/>
            <person name="Melin P."/>
            <person name="Meyer V."/>
            <person name="Mielnichuk N."/>
            <person name="Miskei M."/>
            <person name="Molnar A.P."/>
            <person name="Mule G."/>
            <person name="Ngan C.Y."/>
            <person name="Orejas M."/>
            <person name="Orosz E."/>
            <person name="Ouedraogo J.P."/>
            <person name="Overkamp K.M."/>
            <person name="Park H.-S."/>
            <person name="Perrone G."/>
            <person name="Piumi F."/>
            <person name="Punt P.J."/>
            <person name="Ram A.F."/>
            <person name="Ramon A."/>
            <person name="Rauscher S."/>
            <person name="Record E."/>
            <person name="Riano-Pachon D.M."/>
            <person name="Robert V."/>
            <person name="Roehrig J."/>
            <person name="Ruller R."/>
            <person name="Salamov A."/>
            <person name="Salih N.S."/>
            <person name="Samson R.A."/>
            <person name="Sandor E."/>
            <person name="Sanguinetti M."/>
            <person name="Schuetze T."/>
            <person name="Sepcic K."/>
            <person name="Shelest E."/>
            <person name="Sherlock G."/>
            <person name="Sophianopoulou V."/>
            <person name="Squina F.M."/>
            <person name="Sun H."/>
            <person name="Susca A."/>
            <person name="Todd R.B."/>
            <person name="Tsang A."/>
            <person name="Unkles S.E."/>
            <person name="van de Wiele N."/>
            <person name="van Rossen-Uffink D."/>
            <person name="Oliveira J.V."/>
            <person name="Vesth T.C."/>
            <person name="Visser J."/>
            <person name="Yu J.-H."/>
            <person name="Zhou M."/>
            <person name="Andersen M.R."/>
            <person name="Archer D.B."/>
            <person name="Baker S.E."/>
            <person name="Benoit I."/>
            <person name="Brakhage A.A."/>
            <person name="Braus G.H."/>
            <person name="Fischer R."/>
            <person name="Frisvad J.C."/>
            <person name="Goldman G.H."/>
            <person name="Houbraken J."/>
            <person name="Oakley B."/>
            <person name="Pocsi I."/>
            <person name="Scazzocchio C."/>
            <person name="Seiboth B."/>
            <person name="vanKuyk P.A."/>
            <person name="Wortman J."/>
            <person name="Dyer P.S."/>
            <person name="Grigoriev I.V."/>
        </authorList>
    </citation>
    <scope>NUCLEOTIDE SEQUENCE [LARGE SCALE GENOMIC DNA]</scope>
    <source>
        <strain evidence="4">CBS 593.65</strain>
    </source>
</reference>
<sequence>MDSASQHETHELLPISREAPSKSVTEVNLEEEKPKLNALHRWRSGWKFMLSLASVACVLVLLFNTGLLLWAVARDRVKEERGILFEGDCDYVGRVNTGLHLLINVFSTILLGASNYGMQCLCAPTRKDVDRVHQRGGWVNVGVPSIKNLGHVSGRRSLLWLCLLVSSVPLHLLYNSTVFYTTSAYGYDIFVGYDSPEGKNLALLDADGHDYTFRRLWSKAQNQTLDDLSASECYAAYDTTYQTKYGGVIMLSDDVEPATRYDWATYEQVYKPFNGKTPHPWMCTEGASCAEDAAKSNWAVGGYRVHSCLSERVPQLCKLQYSLPLTITVIAANLIKAVVLCYVSLTKGDDAPLLTTGDAVASFLHKPDRFSVGRCLLSTKDVRASYYSMEKHLYKRLNYQGNRTRWYSAVQVRDWLSVILFWSIAIGMCIFLIIYAEANDGKAIWDAKFGKTSSVDSSTLIKGDSWPTSLIANTIIANVPQLIFSLIYFLTNSLLTSMTLAAEWSLYAVLRRGLRVSWNPKAAQRQSYFLSLPYRYAVPLMASSATLHWLISQSIFLVGVDAYDPDWTRDERLDVMTCGYTPVAIVSAISVGGAMLLSIVALALRRLDSAMVVAGSCSLAIAAACHPKYDPNLQHEAQQVNIRPPEEEEEEEDMAYLPVKWGAVAVDGDVGHCTFTSEEVEMPEAEKVYQ</sequence>
<gene>
    <name evidence="3" type="ORF">ASPSYDRAFT_142921</name>
</gene>
<feature type="domain" description="DUF6536" evidence="2">
    <location>
        <begin position="46"/>
        <end position="192"/>
    </location>
</feature>
<feature type="transmembrane region" description="Helical" evidence="1">
    <location>
        <begin position="415"/>
        <end position="436"/>
    </location>
</feature>
<dbReference type="GeneID" id="63757358"/>
<dbReference type="PANTHER" id="PTHR35395">
    <property type="entry name" value="DUF6536 DOMAIN-CONTAINING PROTEIN"/>
    <property type="match status" value="1"/>
</dbReference>